<evidence type="ECO:0000256" key="5">
    <source>
        <dbReference type="ARBA" id="ARBA00022840"/>
    </source>
</evidence>
<dbReference type="GO" id="GO:0016787">
    <property type="term" value="F:hydrolase activity"/>
    <property type="evidence" value="ECO:0007669"/>
    <property type="project" value="UniProtKB-KW"/>
</dbReference>
<dbReference type="AlphaFoldDB" id="A0A7R9KG81"/>
<dbReference type="InterPro" id="IPR050079">
    <property type="entry name" value="DEAD_box_RNA_helicase"/>
</dbReference>
<dbReference type="InterPro" id="IPR011545">
    <property type="entry name" value="DEAD/DEAH_box_helicase_dom"/>
</dbReference>
<evidence type="ECO:0000313" key="10">
    <source>
        <dbReference type="EMBL" id="CAD7621187.1"/>
    </source>
</evidence>
<dbReference type="EMBL" id="CAJPIZ010000510">
    <property type="protein sequence ID" value="CAG2101617.1"/>
    <property type="molecule type" value="Genomic_DNA"/>
</dbReference>
<feature type="domain" description="Helicase ATP-binding" evidence="7">
    <location>
        <begin position="58"/>
        <end position="230"/>
    </location>
</feature>
<dbReference type="Pfam" id="PF00270">
    <property type="entry name" value="DEAD"/>
    <property type="match status" value="1"/>
</dbReference>
<evidence type="ECO:0000313" key="11">
    <source>
        <dbReference type="Proteomes" id="UP000759131"/>
    </source>
</evidence>
<dbReference type="GO" id="GO:0003676">
    <property type="term" value="F:nucleic acid binding"/>
    <property type="evidence" value="ECO:0007669"/>
    <property type="project" value="InterPro"/>
</dbReference>
<evidence type="ECO:0000256" key="4">
    <source>
        <dbReference type="ARBA" id="ARBA00022806"/>
    </source>
</evidence>
<dbReference type="SMART" id="SM00490">
    <property type="entry name" value="HELICc"/>
    <property type="match status" value="1"/>
</dbReference>
<feature type="domain" description="DEAD-box RNA helicase Q" evidence="9">
    <location>
        <begin position="27"/>
        <end position="55"/>
    </location>
</feature>
<evidence type="ECO:0000259" key="9">
    <source>
        <dbReference type="PROSITE" id="PS51195"/>
    </source>
</evidence>
<keyword evidence="11" id="KW-1185">Reference proteome</keyword>
<keyword evidence="4" id="KW-0347">Helicase</keyword>
<sequence>MENENVRKVVFEGDDNNEQIGRVDSDTKWEEFNLKQNLLKGIYAMGFETPSFIQKKAVPCIASGSNIRAQAQSGTGKTGAFVVGTLERIDDQMAETQCLVIVSTREIAKQIHHNYESIGKYMNVNTILLTGGRNRSDDVKLLNERPNHIIVGTPGRICDLLEDKMIKAEFIRILVLDEADEMCKEGFILQVRSIYDYLNADTLQILFFSATYSSEELKTISNIVENPVEIDLRNDEYTLQGIKQYYVNIGNQFGGKFSIEKKRQELIYKVHTLMHILAGQSLCQIMVFIRRKGDAQDVYSVLDQNKYSCTLISSELSQEKREAVLSNFKTGKKRILVTSDLCKRGVDIQGLSVVICLDVPPIDSKEDFIHRVGRSGRYGRRGVALHIVNDFEFQNLNQISESFGSTLEALPKTFSFKE</sequence>
<proteinExistence type="predicted"/>
<dbReference type="InterPro" id="IPR001650">
    <property type="entry name" value="Helicase_C-like"/>
</dbReference>
<evidence type="ECO:0000256" key="3">
    <source>
        <dbReference type="ARBA" id="ARBA00022801"/>
    </source>
</evidence>
<accession>A0A7R9KG81</accession>
<evidence type="ECO:0000259" key="8">
    <source>
        <dbReference type="PROSITE" id="PS51194"/>
    </source>
</evidence>
<dbReference type="OrthoDB" id="10265785at2759"/>
<dbReference type="InterPro" id="IPR014014">
    <property type="entry name" value="RNA_helicase_DEAD_Q_motif"/>
</dbReference>
<dbReference type="Gene3D" id="3.40.50.300">
    <property type="entry name" value="P-loop containing nucleotide triphosphate hydrolases"/>
    <property type="match status" value="2"/>
</dbReference>
<feature type="domain" description="Helicase C-terminal" evidence="8">
    <location>
        <begin position="241"/>
        <end position="418"/>
    </location>
</feature>
<keyword evidence="3" id="KW-0378">Hydrolase</keyword>
<evidence type="ECO:0000256" key="2">
    <source>
        <dbReference type="ARBA" id="ARBA00022741"/>
    </source>
</evidence>
<feature type="short sequence motif" description="Q motif" evidence="6">
    <location>
        <begin position="27"/>
        <end position="55"/>
    </location>
</feature>
<dbReference type="PROSITE" id="PS51194">
    <property type="entry name" value="HELICASE_CTER"/>
    <property type="match status" value="1"/>
</dbReference>
<keyword evidence="5" id="KW-0067">ATP-binding</keyword>
<dbReference type="PANTHER" id="PTHR47959:SF1">
    <property type="entry name" value="ATP-DEPENDENT RNA HELICASE DBPA"/>
    <property type="match status" value="1"/>
</dbReference>
<dbReference type="GO" id="GO:0005829">
    <property type="term" value="C:cytosol"/>
    <property type="evidence" value="ECO:0007669"/>
    <property type="project" value="TreeGrafter"/>
</dbReference>
<protein>
    <recommendedName>
        <fullName evidence="1">RNA helicase</fullName>
        <ecNumber evidence="1">3.6.4.13</ecNumber>
    </recommendedName>
</protein>
<dbReference type="PANTHER" id="PTHR47959">
    <property type="entry name" value="ATP-DEPENDENT RNA HELICASE RHLE-RELATED"/>
    <property type="match status" value="1"/>
</dbReference>
<keyword evidence="2" id="KW-0547">Nucleotide-binding</keyword>
<dbReference type="InterPro" id="IPR014001">
    <property type="entry name" value="Helicase_ATP-bd"/>
</dbReference>
<dbReference type="PROSITE" id="PS51195">
    <property type="entry name" value="Q_MOTIF"/>
    <property type="match status" value="1"/>
</dbReference>
<reference evidence="10" key="1">
    <citation type="submission" date="2020-11" db="EMBL/GenBank/DDBJ databases">
        <authorList>
            <person name="Tran Van P."/>
        </authorList>
    </citation>
    <scope>NUCLEOTIDE SEQUENCE</scope>
</reference>
<dbReference type="EC" id="3.6.4.13" evidence="1"/>
<evidence type="ECO:0000259" key="7">
    <source>
        <dbReference type="PROSITE" id="PS51192"/>
    </source>
</evidence>
<dbReference type="GO" id="GO:0003724">
    <property type="term" value="F:RNA helicase activity"/>
    <property type="evidence" value="ECO:0007669"/>
    <property type="project" value="UniProtKB-EC"/>
</dbReference>
<dbReference type="CDD" id="cd18787">
    <property type="entry name" value="SF2_C_DEAD"/>
    <property type="match status" value="1"/>
</dbReference>
<dbReference type="SMART" id="SM00487">
    <property type="entry name" value="DEXDc"/>
    <property type="match status" value="1"/>
</dbReference>
<evidence type="ECO:0000256" key="6">
    <source>
        <dbReference type="PROSITE-ProRule" id="PRU00552"/>
    </source>
</evidence>
<evidence type="ECO:0000256" key="1">
    <source>
        <dbReference type="ARBA" id="ARBA00012552"/>
    </source>
</evidence>
<dbReference type="Proteomes" id="UP000759131">
    <property type="component" value="Unassembled WGS sequence"/>
</dbReference>
<dbReference type="EMBL" id="OC855085">
    <property type="protein sequence ID" value="CAD7621187.1"/>
    <property type="molecule type" value="Genomic_DNA"/>
</dbReference>
<organism evidence="10">
    <name type="scientific">Medioppia subpectinata</name>
    <dbReference type="NCBI Taxonomy" id="1979941"/>
    <lineage>
        <taxon>Eukaryota</taxon>
        <taxon>Metazoa</taxon>
        <taxon>Ecdysozoa</taxon>
        <taxon>Arthropoda</taxon>
        <taxon>Chelicerata</taxon>
        <taxon>Arachnida</taxon>
        <taxon>Acari</taxon>
        <taxon>Acariformes</taxon>
        <taxon>Sarcoptiformes</taxon>
        <taxon>Oribatida</taxon>
        <taxon>Brachypylina</taxon>
        <taxon>Oppioidea</taxon>
        <taxon>Oppiidae</taxon>
        <taxon>Medioppia</taxon>
    </lineage>
</organism>
<dbReference type="GO" id="GO:0005524">
    <property type="term" value="F:ATP binding"/>
    <property type="evidence" value="ECO:0007669"/>
    <property type="project" value="UniProtKB-KW"/>
</dbReference>
<dbReference type="InterPro" id="IPR027417">
    <property type="entry name" value="P-loop_NTPase"/>
</dbReference>
<dbReference type="Pfam" id="PF00271">
    <property type="entry name" value="Helicase_C"/>
    <property type="match status" value="1"/>
</dbReference>
<gene>
    <name evidence="10" type="ORF">OSB1V03_LOCUS1661</name>
</gene>
<name>A0A7R9KG81_9ACAR</name>
<dbReference type="PROSITE" id="PS51192">
    <property type="entry name" value="HELICASE_ATP_BIND_1"/>
    <property type="match status" value="1"/>
</dbReference>
<dbReference type="SUPFAM" id="SSF52540">
    <property type="entry name" value="P-loop containing nucleoside triphosphate hydrolases"/>
    <property type="match status" value="1"/>
</dbReference>